<dbReference type="SMART" id="SM00448">
    <property type="entry name" value="REC"/>
    <property type="match status" value="1"/>
</dbReference>
<dbReference type="InterPro" id="IPR011006">
    <property type="entry name" value="CheY-like_superfamily"/>
</dbReference>
<keyword evidence="2" id="KW-0902">Two-component regulatory system</keyword>
<keyword evidence="4" id="KW-0238">DNA-binding</keyword>
<evidence type="ECO:0000313" key="7">
    <source>
        <dbReference type="EMBL" id="CUS56634.1"/>
    </source>
</evidence>
<dbReference type="PROSITE" id="PS50110">
    <property type="entry name" value="RESPONSE_REGULATORY"/>
    <property type="match status" value="1"/>
</dbReference>
<dbReference type="EMBL" id="CZQD01000028">
    <property type="protein sequence ID" value="CUS56634.1"/>
    <property type="molecule type" value="Genomic_DNA"/>
</dbReference>
<keyword evidence="1" id="KW-0597">Phosphoprotein</keyword>
<evidence type="ECO:0000256" key="5">
    <source>
        <dbReference type="ARBA" id="ARBA00023163"/>
    </source>
</evidence>
<proteinExistence type="predicted"/>
<dbReference type="PANTHER" id="PTHR44591:SF3">
    <property type="entry name" value="RESPONSE REGULATORY DOMAIN-CONTAINING PROTEIN"/>
    <property type="match status" value="1"/>
</dbReference>
<keyword evidence="5" id="KW-0804">Transcription</keyword>
<evidence type="ECO:0000256" key="2">
    <source>
        <dbReference type="ARBA" id="ARBA00023012"/>
    </source>
</evidence>
<name>A0A160U1R5_9ZZZZ</name>
<dbReference type="Gene3D" id="3.40.50.2300">
    <property type="match status" value="1"/>
</dbReference>
<dbReference type="SUPFAM" id="SSF52172">
    <property type="entry name" value="CheY-like"/>
    <property type="match status" value="1"/>
</dbReference>
<reference evidence="7" key="1">
    <citation type="submission" date="2015-10" db="EMBL/GenBank/DDBJ databases">
        <authorList>
            <person name="Gilbert D.G."/>
        </authorList>
    </citation>
    <scope>NUCLEOTIDE SEQUENCE</scope>
</reference>
<dbReference type="PANTHER" id="PTHR44591">
    <property type="entry name" value="STRESS RESPONSE REGULATOR PROTEIN 1"/>
    <property type="match status" value="1"/>
</dbReference>
<accession>A0A160U1R5</accession>
<gene>
    <name evidence="7" type="ORF">MGWOODY_Hyp2529</name>
</gene>
<dbReference type="FunFam" id="3.40.50.2300:FF:000001">
    <property type="entry name" value="DNA-binding response regulator PhoB"/>
    <property type="match status" value="1"/>
</dbReference>
<organism evidence="7">
    <name type="scientific">hydrothermal vent metagenome</name>
    <dbReference type="NCBI Taxonomy" id="652676"/>
    <lineage>
        <taxon>unclassified sequences</taxon>
        <taxon>metagenomes</taxon>
        <taxon>ecological metagenomes</taxon>
    </lineage>
</organism>
<dbReference type="CDD" id="cd17574">
    <property type="entry name" value="REC_OmpR"/>
    <property type="match status" value="1"/>
</dbReference>
<evidence type="ECO:0000259" key="6">
    <source>
        <dbReference type="PROSITE" id="PS50110"/>
    </source>
</evidence>
<dbReference type="GO" id="GO:0000160">
    <property type="term" value="P:phosphorelay signal transduction system"/>
    <property type="evidence" value="ECO:0007669"/>
    <property type="project" value="UniProtKB-KW"/>
</dbReference>
<evidence type="ECO:0000256" key="3">
    <source>
        <dbReference type="ARBA" id="ARBA00023015"/>
    </source>
</evidence>
<feature type="domain" description="Response regulatory" evidence="6">
    <location>
        <begin position="4"/>
        <end position="120"/>
    </location>
</feature>
<sequence>MSNKILVADDDRLLRGLLEHKLAVAGFEVDIAEDGGAALELARTMKYDLMVLDAMMPVMDGFEVLRRLKNDPDTASLPVVMLTARRGEHDVLDALERGAAEYLTKPFIPDELVLRIRKRIKDERARLDVSDLQQEVPTERFA</sequence>
<dbReference type="InterPro" id="IPR050595">
    <property type="entry name" value="Bact_response_regulator"/>
</dbReference>
<dbReference type="GO" id="GO:0003677">
    <property type="term" value="F:DNA binding"/>
    <property type="evidence" value="ECO:0007669"/>
    <property type="project" value="UniProtKB-KW"/>
</dbReference>
<dbReference type="InterPro" id="IPR001789">
    <property type="entry name" value="Sig_transdc_resp-reg_receiver"/>
</dbReference>
<keyword evidence="3" id="KW-0805">Transcription regulation</keyword>
<evidence type="ECO:0000256" key="1">
    <source>
        <dbReference type="ARBA" id="ARBA00022553"/>
    </source>
</evidence>
<dbReference type="Pfam" id="PF00072">
    <property type="entry name" value="Response_reg"/>
    <property type="match status" value="1"/>
</dbReference>
<dbReference type="AlphaFoldDB" id="A0A160U1R5"/>
<protein>
    <submittedName>
        <fullName evidence="7">Phosphate regulon transcriptional regulatory protein PhoB (SphR)</fullName>
    </submittedName>
</protein>
<evidence type="ECO:0000256" key="4">
    <source>
        <dbReference type="ARBA" id="ARBA00023125"/>
    </source>
</evidence>